<reference evidence="6 7" key="1">
    <citation type="submission" date="2019-03" db="EMBL/GenBank/DDBJ databases">
        <title>Draft genome sequence of Xylaria hypoxylon DSM 108379, a ubiquitous saprotrophic-parasitic fungi on hardwood.</title>
        <authorList>
            <person name="Buettner E."/>
            <person name="Leonhardt S."/>
            <person name="Gebauer A.M."/>
            <person name="Liers C."/>
            <person name="Hofrichter M."/>
            <person name="Kellner H."/>
        </authorList>
    </citation>
    <scope>NUCLEOTIDE SEQUENCE [LARGE SCALE GENOMIC DNA]</scope>
    <source>
        <strain evidence="6 7">DSM 108379</strain>
    </source>
</reference>
<dbReference type="NCBIfam" id="TIGR00066">
    <property type="entry name" value="g_glut_trans"/>
    <property type="match status" value="1"/>
</dbReference>
<dbReference type="SUPFAM" id="SSF56235">
    <property type="entry name" value="N-terminal nucleophile aminohydrolases (Ntn hydrolases)"/>
    <property type="match status" value="1"/>
</dbReference>
<feature type="binding site" evidence="2">
    <location>
        <position position="99"/>
    </location>
    <ligand>
        <name>L-glutamate</name>
        <dbReference type="ChEBI" id="CHEBI:29985"/>
    </ligand>
</feature>
<evidence type="ECO:0000313" key="7">
    <source>
        <dbReference type="Proteomes" id="UP000297716"/>
    </source>
</evidence>
<feature type="signal peptide" evidence="4">
    <location>
        <begin position="1"/>
        <end position="23"/>
    </location>
</feature>
<dbReference type="InterPro" id="IPR036291">
    <property type="entry name" value="NAD(P)-bd_dom_sf"/>
</dbReference>
<dbReference type="Pfam" id="PF13460">
    <property type="entry name" value="NAD_binding_10"/>
    <property type="match status" value="1"/>
</dbReference>
<dbReference type="EC" id="2.3.2.2" evidence="3"/>
<keyword evidence="4" id="KW-0732">Signal</keyword>
<dbReference type="GO" id="GO:0036374">
    <property type="term" value="F:glutathione hydrolase activity"/>
    <property type="evidence" value="ECO:0007669"/>
    <property type="project" value="UniProtKB-UniRule"/>
</dbReference>
<keyword evidence="3" id="KW-0378">Hydrolase</keyword>
<dbReference type="FunFam" id="3.60.20.40:FF:000008">
    <property type="entry name" value="Gamma-glutamyltranspeptidase (Eurofung)"/>
    <property type="match status" value="1"/>
</dbReference>
<feature type="domain" description="NAD(P)-binding" evidence="5">
    <location>
        <begin position="562"/>
        <end position="774"/>
    </location>
</feature>
<dbReference type="Proteomes" id="UP000297716">
    <property type="component" value="Unassembled WGS sequence"/>
</dbReference>
<dbReference type="SUPFAM" id="SSF51735">
    <property type="entry name" value="NAD(P)-binding Rossmann-fold domains"/>
    <property type="match status" value="1"/>
</dbReference>
<comment type="catalytic activity">
    <reaction evidence="3">
        <text>an N-terminal (5-L-glutamyl)-[peptide] + an alpha-amino acid = 5-L-glutamyl amino acid + an N-terminal L-alpha-aminoacyl-[peptide]</text>
        <dbReference type="Rhea" id="RHEA:23904"/>
        <dbReference type="Rhea" id="RHEA-COMP:9780"/>
        <dbReference type="Rhea" id="RHEA-COMP:9795"/>
        <dbReference type="ChEBI" id="CHEBI:77644"/>
        <dbReference type="ChEBI" id="CHEBI:78597"/>
        <dbReference type="ChEBI" id="CHEBI:78599"/>
        <dbReference type="ChEBI" id="CHEBI:78608"/>
        <dbReference type="EC" id="2.3.2.2"/>
    </reaction>
</comment>
<dbReference type="OrthoDB" id="1081007at2759"/>
<evidence type="ECO:0000256" key="2">
    <source>
        <dbReference type="PIRSR" id="PIRSR600101-2"/>
    </source>
</evidence>
<dbReference type="Gene3D" id="1.10.246.130">
    <property type="match status" value="1"/>
</dbReference>
<evidence type="ECO:0000256" key="1">
    <source>
        <dbReference type="PIRSR" id="PIRSR600101-1"/>
    </source>
</evidence>
<name>A0A4Z0Z1Y5_9PEZI</name>
<sequence>MLSFTRLATAALHLGLLAQSGVASPCHSRDSKLGAVASESSVCSEIGIKVLKKGGNAADALVSTQLCIGVIGMYHSGIAGGGFMLVRGSDGQYEFIDFRETAPAAAFQDMYNNNTDLSIHGGLASGVPGELRGLEYLHKHYGSLPWKQLVQPAIKVARYGFEVTADLVNYMNSASPNDFLTDDPAWAIDFAPNGYRVKLGETMTRKRYAKTLEVIANKGVDAFYTGAIAKATIATLTKTGGTMTLEDLKNYTIAIRNPAEINYRGYKLTATSAPSGGIVALSALNTVNGYEEFGDPAAVNLTTHRLDEAIRFAYGQRTELGDPLFVEGLDDYQKAMISNAAAVEIRSKISDFHTLNASVYNPAGLESLPTPGTSHIVAADKSGLAISVTTTVNLLFGSHLIVPETGVIMNNEMNDFSIPGSSNAFGYIPSPSNYIRPGKRPLSSISPVIVENPDGTLYFVIGAAGGSRIITSTIQNIHHVLDQNMTTLEALAQPRLHDQLSPNQVSFEYAYDNSTVAFLSSLGHNVTWVAPGQSTAQGLRLLPNGTFEAAGDPRQHNSGGFAVGKVAQLLTPMLLQRSWTVTSIIRNPDQTASLQKLGENQSGKLNVLVRSLEEVKSDGQAQSIIDEVKPDYVVWSAGAGGKGAPERTWAIDRDAACHFIRASVATPSITKFVMISFITSRLEKAPWWTDEAWKKEKETGLKKLERYYQAKVAADQVLYEESKKRSDFAGICLRPGFLTLEPAGKVALGRIPVTHGTSSRASVAYLTALLLDNPNTKTSWLDMLDGEEDPETAVKRCVDEGVDCIEGEPYYP</sequence>
<gene>
    <name evidence="6" type="ORF">E0Z10_g3031</name>
</gene>
<feature type="active site" description="Nucleophile" evidence="1">
    <location>
        <position position="373"/>
    </location>
</feature>
<dbReference type="EMBL" id="SKBN01000040">
    <property type="protein sequence ID" value="TGJ85741.1"/>
    <property type="molecule type" value="Genomic_DNA"/>
</dbReference>
<dbReference type="Gene3D" id="3.40.50.720">
    <property type="entry name" value="NAD(P)-binding Rossmann-like Domain"/>
    <property type="match status" value="1"/>
</dbReference>
<feature type="chain" id="PRO_5021200876" description="Glutathione hydrolase" evidence="4">
    <location>
        <begin position="24"/>
        <end position="812"/>
    </location>
</feature>
<accession>A0A4Z0Z1Y5</accession>
<dbReference type="PANTHER" id="PTHR11686">
    <property type="entry name" value="GAMMA GLUTAMYL TRANSPEPTIDASE"/>
    <property type="match status" value="1"/>
</dbReference>
<organism evidence="6 7">
    <name type="scientific">Xylaria hypoxylon</name>
    <dbReference type="NCBI Taxonomy" id="37992"/>
    <lineage>
        <taxon>Eukaryota</taxon>
        <taxon>Fungi</taxon>
        <taxon>Dikarya</taxon>
        <taxon>Ascomycota</taxon>
        <taxon>Pezizomycotina</taxon>
        <taxon>Sordariomycetes</taxon>
        <taxon>Xylariomycetidae</taxon>
        <taxon>Xylariales</taxon>
        <taxon>Xylariaceae</taxon>
        <taxon>Xylaria</taxon>
    </lineage>
</organism>
<dbReference type="InterPro" id="IPR029055">
    <property type="entry name" value="Ntn_hydrolases_N"/>
</dbReference>
<comment type="catalytic activity">
    <reaction evidence="3">
        <text>an S-substituted glutathione + H2O = an S-substituted L-cysteinylglycine + L-glutamate</text>
        <dbReference type="Rhea" id="RHEA:59468"/>
        <dbReference type="ChEBI" id="CHEBI:15377"/>
        <dbReference type="ChEBI" id="CHEBI:29985"/>
        <dbReference type="ChEBI" id="CHEBI:90779"/>
        <dbReference type="ChEBI" id="CHEBI:143103"/>
        <dbReference type="EC" id="3.4.19.13"/>
    </reaction>
</comment>
<dbReference type="InterPro" id="IPR016040">
    <property type="entry name" value="NAD(P)-bd_dom"/>
</dbReference>
<dbReference type="GO" id="GO:0005886">
    <property type="term" value="C:plasma membrane"/>
    <property type="evidence" value="ECO:0007669"/>
    <property type="project" value="TreeGrafter"/>
</dbReference>
<keyword evidence="3" id="KW-0012">Acyltransferase</keyword>
<dbReference type="Gene3D" id="3.60.20.40">
    <property type="match status" value="1"/>
</dbReference>
<evidence type="ECO:0000256" key="3">
    <source>
        <dbReference type="RuleBase" id="RU368068"/>
    </source>
</evidence>
<evidence type="ECO:0000256" key="4">
    <source>
        <dbReference type="SAM" id="SignalP"/>
    </source>
</evidence>
<comment type="pathway">
    <text evidence="3">Sulfur metabolism; glutathione metabolism.</text>
</comment>
<dbReference type="InterPro" id="IPR043137">
    <property type="entry name" value="GGT_ssub_C"/>
</dbReference>
<dbReference type="STRING" id="37992.A0A4Z0Z1Y5"/>
<keyword evidence="7" id="KW-1185">Reference proteome</keyword>
<dbReference type="EC" id="3.4.19.13" evidence="3"/>
<proteinExistence type="predicted"/>
<comment type="catalytic activity">
    <reaction evidence="3">
        <text>glutathione + H2O = L-cysteinylglycine + L-glutamate</text>
        <dbReference type="Rhea" id="RHEA:28807"/>
        <dbReference type="ChEBI" id="CHEBI:15377"/>
        <dbReference type="ChEBI" id="CHEBI:29985"/>
        <dbReference type="ChEBI" id="CHEBI:57925"/>
        <dbReference type="ChEBI" id="CHEBI:61694"/>
        <dbReference type="EC" id="3.4.19.13"/>
    </reaction>
</comment>
<feature type="binding site" evidence="2">
    <location>
        <position position="466"/>
    </location>
    <ligand>
        <name>L-glutamate</name>
        <dbReference type="ChEBI" id="CHEBI:29985"/>
    </ligand>
</feature>
<evidence type="ECO:0000259" key="5">
    <source>
        <dbReference type="Pfam" id="PF13460"/>
    </source>
</evidence>
<dbReference type="Pfam" id="PF01019">
    <property type="entry name" value="G_glu_transpept"/>
    <property type="match status" value="1"/>
</dbReference>
<dbReference type="PRINTS" id="PR01210">
    <property type="entry name" value="GGTRANSPTASE"/>
</dbReference>
<dbReference type="GO" id="GO:0006751">
    <property type="term" value="P:glutathione catabolic process"/>
    <property type="evidence" value="ECO:0007669"/>
    <property type="project" value="UniProtKB-UniRule"/>
</dbReference>
<feature type="binding site" evidence="2">
    <location>
        <position position="415"/>
    </location>
    <ligand>
        <name>L-glutamate</name>
        <dbReference type="ChEBI" id="CHEBI:29985"/>
    </ligand>
</feature>
<feature type="binding site" evidence="2">
    <location>
        <begin position="391"/>
        <end position="393"/>
    </location>
    <ligand>
        <name>L-glutamate</name>
        <dbReference type="ChEBI" id="CHEBI:29985"/>
    </ligand>
</feature>
<dbReference type="InterPro" id="IPR043138">
    <property type="entry name" value="GGT_lsub"/>
</dbReference>
<dbReference type="InterPro" id="IPR000101">
    <property type="entry name" value="GGT_peptidase"/>
</dbReference>
<keyword evidence="3" id="KW-0808">Transferase</keyword>
<dbReference type="GO" id="GO:0103068">
    <property type="term" value="F:leukotriene C4 gamma-glutamyl transferase activity"/>
    <property type="evidence" value="ECO:0007669"/>
    <property type="project" value="UniProtKB-EC"/>
</dbReference>
<protein>
    <recommendedName>
        <fullName evidence="3">Glutathione hydrolase</fullName>
        <ecNumber evidence="3">2.3.2.2</ecNumber>
        <ecNumber evidence="3">3.4.19.13</ecNumber>
    </recommendedName>
    <alternativeName>
        <fullName evidence="3">Gamma-glutamyltransferase</fullName>
    </alternativeName>
    <alternativeName>
        <fullName evidence="3">Gamma-glutamyltranspeptidase</fullName>
    </alternativeName>
</protein>
<feature type="binding site" evidence="2">
    <location>
        <begin position="443"/>
        <end position="444"/>
    </location>
    <ligand>
        <name>L-glutamate</name>
        <dbReference type="ChEBI" id="CHEBI:29985"/>
    </ligand>
</feature>
<comment type="caution">
    <text evidence="6">The sequence shown here is derived from an EMBL/GenBank/DDBJ whole genome shotgun (WGS) entry which is preliminary data.</text>
</comment>
<dbReference type="AlphaFoldDB" id="A0A4Z0Z1Y5"/>
<evidence type="ECO:0000313" key="6">
    <source>
        <dbReference type="EMBL" id="TGJ85741.1"/>
    </source>
</evidence>
<dbReference type="PANTHER" id="PTHR11686:SF62">
    <property type="entry name" value="GLUTATHIONE HYDROLASE"/>
    <property type="match status" value="1"/>
</dbReference>
<comment type="function">
    <text evidence="3">Cleaves the gamma-glutamyl peptide bond of glutathione and glutathione conjugates.</text>
</comment>